<dbReference type="EMBL" id="PFPB01000070">
    <property type="protein sequence ID" value="PIZ88576.1"/>
    <property type="molecule type" value="Genomic_DNA"/>
</dbReference>
<sequence>MENSDFLPKNEYEMCGFFEDLLFMKIEKFSPELGSESEKLKLRLTDKDTTLLDKTGILNRIFRRWFQTTWLYEGESKHFKGATPRQELARLYPDLENGWDFMSVKLINNNKGWNIAPCYFSKKWLEEEKNVFEFGLKNLKNHKNEFVEPQLDCEFEVFIDWLSRAEKVAGKINPKMKFDNDFVKYLMLFFETIPSNIILNCRIDPDFTKEKFGKASFNLREYIFYLFKNQGRGKDDYWDIDDVFFNCWDILRGADKSLISYGDVIDIGNRVQKIRANKSFKKSAEVLYRLGVAFDRYFLFPLDRYFGGMEVVWSDTQSFLNELAITINLLKNNLSIERDFKSERKFLDIGDIAYDIRYIWFAPSTSFRFLDSIYRYFD</sequence>
<proteinExistence type="predicted"/>
<name>A0A2M7UX81_9BACT</name>
<protein>
    <submittedName>
        <fullName evidence="1">Uncharacterized protein</fullName>
    </submittedName>
</protein>
<gene>
    <name evidence="1" type="ORF">COX90_03815</name>
</gene>
<comment type="caution">
    <text evidence="1">The sequence shown here is derived from an EMBL/GenBank/DDBJ whole genome shotgun (WGS) entry which is preliminary data.</text>
</comment>
<evidence type="ECO:0000313" key="2">
    <source>
        <dbReference type="Proteomes" id="UP000230760"/>
    </source>
</evidence>
<reference evidence="2" key="1">
    <citation type="submission" date="2017-09" db="EMBL/GenBank/DDBJ databases">
        <title>Depth-based differentiation of microbial function through sediment-hosted aquifers and enrichment of novel symbionts in the deep terrestrial subsurface.</title>
        <authorList>
            <person name="Probst A.J."/>
            <person name="Ladd B."/>
            <person name="Jarett J.K."/>
            <person name="Geller-Mcgrath D.E."/>
            <person name="Sieber C.M.K."/>
            <person name="Emerson J.B."/>
            <person name="Anantharaman K."/>
            <person name="Thomas B.C."/>
            <person name="Malmstrom R."/>
            <person name="Stieglmeier M."/>
            <person name="Klingl A."/>
            <person name="Woyke T."/>
            <person name="Ryan C.M."/>
            <person name="Banfield J.F."/>
        </authorList>
    </citation>
    <scope>NUCLEOTIDE SEQUENCE [LARGE SCALE GENOMIC DNA]</scope>
</reference>
<evidence type="ECO:0000313" key="1">
    <source>
        <dbReference type="EMBL" id="PIZ88576.1"/>
    </source>
</evidence>
<organism evidence="1 2">
    <name type="scientific">Candidatus Nealsonbacteria bacterium CG_4_10_14_0_2_um_filter_38_17</name>
    <dbReference type="NCBI Taxonomy" id="1974680"/>
    <lineage>
        <taxon>Bacteria</taxon>
        <taxon>Candidatus Nealsoniibacteriota</taxon>
    </lineage>
</organism>
<dbReference type="Proteomes" id="UP000230760">
    <property type="component" value="Unassembled WGS sequence"/>
</dbReference>
<dbReference type="AlphaFoldDB" id="A0A2M7UX81"/>
<accession>A0A2M7UX81</accession>